<evidence type="ECO:0000313" key="14">
    <source>
        <dbReference type="EMBL" id="MFD1393311.1"/>
    </source>
</evidence>
<evidence type="ECO:0000259" key="12">
    <source>
        <dbReference type="PROSITE" id="PS50109"/>
    </source>
</evidence>
<reference evidence="15" key="1">
    <citation type="journal article" date="2019" name="Int. J. Syst. Evol. Microbiol.">
        <title>The Global Catalogue of Microorganisms (GCM) 10K type strain sequencing project: providing services to taxonomists for standard genome sequencing and annotation.</title>
        <authorList>
            <consortium name="The Broad Institute Genomics Platform"/>
            <consortium name="The Broad Institute Genome Sequencing Center for Infectious Disease"/>
            <person name="Wu L."/>
            <person name="Ma J."/>
        </authorList>
    </citation>
    <scope>NUCLEOTIDE SEQUENCE [LARGE SCALE GENOMIC DNA]</scope>
    <source>
        <strain evidence="15">CCM 8911</strain>
    </source>
</reference>
<dbReference type="PROSITE" id="PS50109">
    <property type="entry name" value="HIS_KIN"/>
    <property type="match status" value="1"/>
</dbReference>
<comment type="subcellular location">
    <subcellularLocation>
        <location evidence="2">Membrane</location>
    </subcellularLocation>
</comment>
<dbReference type="SMART" id="SM00304">
    <property type="entry name" value="HAMP"/>
    <property type="match status" value="1"/>
</dbReference>
<keyword evidence="4" id="KW-0597">Phosphoprotein</keyword>
<evidence type="ECO:0000256" key="11">
    <source>
        <dbReference type="SAM" id="Phobius"/>
    </source>
</evidence>
<keyword evidence="8 11" id="KW-1133">Transmembrane helix</keyword>
<dbReference type="Gene3D" id="1.10.287.130">
    <property type="match status" value="1"/>
</dbReference>
<dbReference type="GO" id="GO:0016301">
    <property type="term" value="F:kinase activity"/>
    <property type="evidence" value="ECO:0007669"/>
    <property type="project" value="UniProtKB-KW"/>
</dbReference>
<dbReference type="CDD" id="cd00075">
    <property type="entry name" value="HATPase"/>
    <property type="match status" value="1"/>
</dbReference>
<accession>A0ABW4B9B5</accession>
<dbReference type="EMBL" id="JBHTMO010000022">
    <property type="protein sequence ID" value="MFD1393311.1"/>
    <property type="molecule type" value="Genomic_DNA"/>
</dbReference>
<dbReference type="InterPro" id="IPR050428">
    <property type="entry name" value="TCS_sensor_his_kinase"/>
</dbReference>
<dbReference type="SUPFAM" id="SSF55874">
    <property type="entry name" value="ATPase domain of HSP90 chaperone/DNA topoisomerase II/histidine kinase"/>
    <property type="match status" value="1"/>
</dbReference>
<dbReference type="PANTHER" id="PTHR45436:SF5">
    <property type="entry name" value="SENSOR HISTIDINE KINASE TRCS"/>
    <property type="match status" value="1"/>
</dbReference>
<dbReference type="PROSITE" id="PS50885">
    <property type="entry name" value="HAMP"/>
    <property type="match status" value="1"/>
</dbReference>
<dbReference type="InterPro" id="IPR036097">
    <property type="entry name" value="HisK_dim/P_sf"/>
</dbReference>
<dbReference type="PANTHER" id="PTHR45436">
    <property type="entry name" value="SENSOR HISTIDINE KINASE YKOH"/>
    <property type="match status" value="1"/>
</dbReference>
<dbReference type="RefSeq" id="WP_125585504.1">
    <property type="nucleotide sequence ID" value="NZ_JBHTMO010000022.1"/>
</dbReference>
<dbReference type="SMART" id="SM00388">
    <property type="entry name" value="HisKA"/>
    <property type="match status" value="1"/>
</dbReference>
<keyword evidence="7 14" id="KW-0418">Kinase</keyword>
<comment type="catalytic activity">
    <reaction evidence="1">
        <text>ATP + protein L-histidine = ADP + protein N-phospho-L-histidine.</text>
        <dbReference type="EC" id="2.7.13.3"/>
    </reaction>
</comment>
<dbReference type="SMART" id="SM00387">
    <property type="entry name" value="HATPase_c"/>
    <property type="match status" value="1"/>
</dbReference>
<feature type="transmembrane region" description="Helical" evidence="11">
    <location>
        <begin position="12"/>
        <end position="34"/>
    </location>
</feature>
<evidence type="ECO:0000256" key="7">
    <source>
        <dbReference type="ARBA" id="ARBA00022777"/>
    </source>
</evidence>
<evidence type="ECO:0000256" key="8">
    <source>
        <dbReference type="ARBA" id="ARBA00022989"/>
    </source>
</evidence>
<keyword evidence="9" id="KW-0902">Two-component regulatory system</keyword>
<protein>
    <recommendedName>
        <fullName evidence="3">histidine kinase</fullName>
        <ecNumber evidence="3">2.7.13.3</ecNumber>
    </recommendedName>
</protein>
<evidence type="ECO:0000256" key="4">
    <source>
        <dbReference type="ARBA" id="ARBA00022553"/>
    </source>
</evidence>
<comment type="caution">
    <text evidence="14">The sequence shown here is derived from an EMBL/GenBank/DDBJ whole genome shotgun (WGS) entry which is preliminary data.</text>
</comment>
<evidence type="ECO:0000256" key="6">
    <source>
        <dbReference type="ARBA" id="ARBA00022692"/>
    </source>
</evidence>
<gene>
    <name evidence="14" type="ORF">ACFQ3L_06965</name>
</gene>
<evidence type="ECO:0000256" key="1">
    <source>
        <dbReference type="ARBA" id="ARBA00000085"/>
    </source>
</evidence>
<keyword evidence="6 11" id="KW-0812">Transmembrane</keyword>
<dbReference type="CDD" id="cd00082">
    <property type="entry name" value="HisKA"/>
    <property type="match status" value="1"/>
</dbReference>
<feature type="domain" description="Histidine kinase" evidence="12">
    <location>
        <begin position="245"/>
        <end position="457"/>
    </location>
</feature>
<dbReference type="InterPro" id="IPR003661">
    <property type="entry name" value="HisK_dim/P_dom"/>
</dbReference>
<keyword evidence="10 11" id="KW-0472">Membrane</keyword>
<organism evidence="14 15">
    <name type="scientific">Lacticaseibacillus jixianensis</name>
    <dbReference type="NCBI Taxonomy" id="2486012"/>
    <lineage>
        <taxon>Bacteria</taxon>
        <taxon>Bacillati</taxon>
        <taxon>Bacillota</taxon>
        <taxon>Bacilli</taxon>
        <taxon>Lactobacillales</taxon>
        <taxon>Lactobacillaceae</taxon>
        <taxon>Lacticaseibacillus</taxon>
    </lineage>
</organism>
<dbReference type="InterPro" id="IPR003660">
    <property type="entry name" value="HAMP_dom"/>
</dbReference>
<dbReference type="InterPro" id="IPR005467">
    <property type="entry name" value="His_kinase_dom"/>
</dbReference>
<proteinExistence type="predicted"/>
<name>A0ABW4B9B5_9LACO</name>
<evidence type="ECO:0000256" key="10">
    <source>
        <dbReference type="ARBA" id="ARBA00023136"/>
    </source>
</evidence>
<dbReference type="Proteomes" id="UP001597249">
    <property type="component" value="Unassembled WGS sequence"/>
</dbReference>
<evidence type="ECO:0000256" key="5">
    <source>
        <dbReference type="ARBA" id="ARBA00022679"/>
    </source>
</evidence>
<feature type="domain" description="HAMP" evidence="13">
    <location>
        <begin position="181"/>
        <end position="237"/>
    </location>
</feature>
<keyword evidence="15" id="KW-1185">Reference proteome</keyword>
<dbReference type="PRINTS" id="PR00344">
    <property type="entry name" value="BCTRLSENSOR"/>
</dbReference>
<evidence type="ECO:0000313" key="15">
    <source>
        <dbReference type="Proteomes" id="UP001597249"/>
    </source>
</evidence>
<feature type="transmembrane region" description="Helical" evidence="11">
    <location>
        <begin position="153"/>
        <end position="174"/>
    </location>
</feature>
<dbReference type="InterPro" id="IPR004358">
    <property type="entry name" value="Sig_transdc_His_kin-like_C"/>
</dbReference>
<dbReference type="Pfam" id="PF00512">
    <property type="entry name" value="HisKA"/>
    <property type="match status" value="1"/>
</dbReference>
<keyword evidence="5" id="KW-0808">Transferase</keyword>
<evidence type="ECO:0000256" key="3">
    <source>
        <dbReference type="ARBA" id="ARBA00012438"/>
    </source>
</evidence>
<evidence type="ECO:0000256" key="9">
    <source>
        <dbReference type="ARBA" id="ARBA00023012"/>
    </source>
</evidence>
<dbReference type="Gene3D" id="3.30.565.10">
    <property type="entry name" value="Histidine kinase-like ATPase, C-terminal domain"/>
    <property type="match status" value="1"/>
</dbReference>
<dbReference type="InterPro" id="IPR003594">
    <property type="entry name" value="HATPase_dom"/>
</dbReference>
<dbReference type="Pfam" id="PF02518">
    <property type="entry name" value="HATPase_c"/>
    <property type="match status" value="1"/>
</dbReference>
<evidence type="ECO:0000256" key="2">
    <source>
        <dbReference type="ARBA" id="ARBA00004370"/>
    </source>
</evidence>
<dbReference type="Gene3D" id="6.10.340.10">
    <property type="match status" value="1"/>
</dbReference>
<dbReference type="InterPro" id="IPR036890">
    <property type="entry name" value="HATPase_C_sf"/>
</dbReference>
<evidence type="ECO:0000259" key="13">
    <source>
        <dbReference type="PROSITE" id="PS50885"/>
    </source>
</evidence>
<dbReference type="EC" id="2.7.13.3" evidence="3"/>
<dbReference type="SUPFAM" id="SSF47384">
    <property type="entry name" value="Homodimeric domain of signal transducing histidine kinase"/>
    <property type="match status" value="1"/>
</dbReference>
<sequence>MRDRSSSAARMTRAFNSLIIGLMLLIFVAMIGVVGGRLVKNKHDDSVQVMRTLKRSFASNQPNWQYWRDNAPLNTRLTFVRVQVRRPDGRIVDYYSRHTKDFLTDTLSTWSLFSNVQYQRGQGVYYHMQSVEKDAGWRITYDVWLSLNNMIDIFKLIFLMTLLVSAFGVVAGTWGTRLLARRLNGPLVALTTATKTITDRQDANYHERLPVPEEPEEVHELSLEFNRLLHSLNEQVIRDNQFVSDASHELRTPLTAIRGHVALLKRHGQAHPELIPDSLAVIDDESMKMQRLIESLLALSRMDHAKVQVAAIDVAGLARRVVARFQQQSRQQLEVLLPDKLLALANAESLEHALLALLSNANKYAPANTVVTIAGEQHGRRVELSVADRGPGIPDNEKKRVFDRFYRLDASRSKAISGTGLGLAITRRLITLSGGTITVLDNHPQGSRFVITLKAPNSENL</sequence>